<evidence type="ECO:0000256" key="8">
    <source>
        <dbReference type="SAM" id="MobiDB-lite"/>
    </source>
</evidence>
<feature type="compositionally biased region" description="Low complexity" evidence="8">
    <location>
        <begin position="24"/>
        <end position="36"/>
    </location>
</feature>
<dbReference type="PANTHER" id="PTHR30429:SF0">
    <property type="entry name" value="METHIONINE-BINDING LIPOPROTEIN METQ"/>
    <property type="match status" value="1"/>
</dbReference>
<evidence type="ECO:0000256" key="7">
    <source>
        <dbReference type="PIRSR" id="PIRSR002854-1"/>
    </source>
</evidence>
<feature type="region of interest" description="Disordered" evidence="8">
    <location>
        <begin position="24"/>
        <end position="45"/>
    </location>
</feature>
<comment type="caution">
    <text evidence="10">The sequence shown here is derived from an EMBL/GenBank/DDBJ whole genome shotgun (WGS) entry which is preliminary data.</text>
</comment>
<evidence type="ECO:0000256" key="3">
    <source>
        <dbReference type="ARBA" id="ARBA00023136"/>
    </source>
</evidence>
<dbReference type="PANTHER" id="PTHR30429">
    <property type="entry name" value="D-METHIONINE-BINDING LIPOPROTEIN METQ"/>
    <property type="match status" value="1"/>
</dbReference>
<feature type="chain" id="PRO_5038346654" description="Lipoprotein" evidence="9">
    <location>
        <begin position="22"/>
        <end position="284"/>
    </location>
</feature>
<evidence type="ECO:0000313" key="11">
    <source>
        <dbReference type="Proteomes" id="UP000031938"/>
    </source>
</evidence>
<keyword evidence="4" id="KW-0564">Palmitate</keyword>
<comment type="subcellular location">
    <subcellularLocation>
        <location evidence="1">Membrane</location>
        <topology evidence="1">Lipid-anchor</topology>
    </subcellularLocation>
</comment>
<proteinExistence type="inferred from homology"/>
<evidence type="ECO:0000313" key="10">
    <source>
        <dbReference type="EMBL" id="KIL49525.1"/>
    </source>
</evidence>
<evidence type="ECO:0000256" key="2">
    <source>
        <dbReference type="ARBA" id="ARBA00022729"/>
    </source>
</evidence>
<dbReference type="Pfam" id="PF03180">
    <property type="entry name" value="Lipoprotein_9"/>
    <property type="match status" value="1"/>
</dbReference>
<dbReference type="EMBL" id="JXRP01000009">
    <property type="protein sequence ID" value="KIL49525.1"/>
    <property type="molecule type" value="Genomic_DNA"/>
</dbReference>
<dbReference type="SUPFAM" id="SSF53850">
    <property type="entry name" value="Periplasmic binding protein-like II"/>
    <property type="match status" value="1"/>
</dbReference>
<dbReference type="Gene3D" id="3.40.190.10">
    <property type="entry name" value="Periplasmic binding protein-like II"/>
    <property type="match status" value="2"/>
</dbReference>
<evidence type="ECO:0000256" key="4">
    <source>
        <dbReference type="ARBA" id="ARBA00023139"/>
    </source>
</evidence>
<dbReference type="OrthoDB" id="9812878at2"/>
<protein>
    <recommendedName>
        <fullName evidence="6">Lipoprotein</fullName>
    </recommendedName>
</protein>
<dbReference type="STRING" id="889306.KP78_09930"/>
<dbReference type="PROSITE" id="PS51257">
    <property type="entry name" value="PROKAR_LIPOPROTEIN"/>
    <property type="match status" value="1"/>
</dbReference>
<gene>
    <name evidence="10" type="ORF">KP78_09930</name>
</gene>
<dbReference type="Proteomes" id="UP000031938">
    <property type="component" value="Unassembled WGS sequence"/>
</dbReference>
<dbReference type="RefSeq" id="WP_041086745.1">
    <property type="nucleotide sequence ID" value="NZ_JXRP01000009.1"/>
</dbReference>
<evidence type="ECO:0000256" key="5">
    <source>
        <dbReference type="ARBA" id="ARBA00023288"/>
    </source>
</evidence>
<keyword evidence="3" id="KW-0472">Membrane</keyword>
<keyword evidence="2 9" id="KW-0732">Signal</keyword>
<feature type="lipid moiety-binding region" description="S-diacylglycerol cysteine" evidence="7">
    <location>
        <position position="20"/>
    </location>
</feature>
<dbReference type="AlphaFoldDB" id="A0A0C2RHA3"/>
<keyword evidence="11" id="KW-1185">Reference proteome</keyword>
<reference evidence="10 11" key="1">
    <citation type="submission" date="2015-01" db="EMBL/GenBank/DDBJ databases">
        <title>Genome sequencing of Jeotgalibacillus soli.</title>
        <authorList>
            <person name="Goh K.M."/>
            <person name="Chan K.-G."/>
            <person name="Yaakop A.S."/>
            <person name="Ee R."/>
            <person name="Gan H.M."/>
            <person name="Chan C.S."/>
        </authorList>
    </citation>
    <scope>NUCLEOTIDE SEQUENCE [LARGE SCALE GENOMIC DNA]</scope>
    <source>
        <strain evidence="10 11">P9</strain>
    </source>
</reference>
<evidence type="ECO:0000256" key="1">
    <source>
        <dbReference type="ARBA" id="ARBA00004635"/>
    </source>
</evidence>
<feature type="signal peptide" evidence="9">
    <location>
        <begin position="1"/>
        <end position="21"/>
    </location>
</feature>
<organism evidence="10 11">
    <name type="scientific">Jeotgalibacillus soli</name>
    <dbReference type="NCBI Taxonomy" id="889306"/>
    <lineage>
        <taxon>Bacteria</taxon>
        <taxon>Bacillati</taxon>
        <taxon>Bacillota</taxon>
        <taxon>Bacilli</taxon>
        <taxon>Bacillales</taxon>
        <taxon>Caryophanaceae</taxon>
        <taxon>Jeotgalibacillus</taxon>
    </lineage>
</organism>
<dbReference type="PIRSF" id="PIRSF002854">
    <property type="entry name" value="MetQ"/>
    <property type="match status" value="1"/>
</dbReference>
<name>A0A0C2RHA3_9BACL</name>
<dbReference type="InterPro" id="IPR004872">
    <property type="entry name" value="Lipoprotein_NlpA"/>
</dbReference>
<evidence type="ECO:0000256" key="9">
    <source>
        <dbReference type="SAM" id="SignalP"/>
    </source>
</evidence>
<keyword evidence="5 6" id="KW-0449">Lipoprotein</keyword>
<dbReference type="PATRIC" id="fig|889306.3.peg.999"/>
<comment type="similarity">
    <text evidence="6">Belongs to the nlpA lipoprotein family.</text>
</comment>
<sequence length="284" mass="31074">MKKQWLFVLVFGLMAILAACGGSDDSTSDSSESAAPEAEETKEVKIGATSGPYADMVTKAIKPGLEEKGYTVEVVEFSDYIVPNRALDNGDIQANLFQHKVYMENFAKENNMELSDLIVVPTAPMGIYSNVFASMDEIADGAEIAIPNDPTNAARAFLILEDEGLIKLDENVSPLTVSENDIVENVKNLQFVPIEAAQLPRSVEQVDLAAVPGNFALASDMDLLDALVLENMPDEYRNRVVVKGGEEETQLSKDIIEIVESAGFEEIIDAEFQGFGKPEWMENR</sequence>
<accession>A0A0C2RHA3</accession>
<dbReference type="GO" id="GO:0016020">
    <property type="term" value="C:membrane"/>
    <property type="evidence" value="ECO:0007669"/>
    <property type="project" value="UniProtKB-SubCell"/>
</dbReference>
<evidence type="ECO:0000256" key="6">
    <source>
        <dbReference type="PIRNR" id="PIRNR002854"/>
    </source>
</evidence>